<dbReference type="GO" id="GO:0016829">
    <property type="term" value="F:lyase activity"/>
    <property type="evidence" value="ECO:0007669"/>
    <property type="project" value="UniProtKB-KW"/>
</dbReference>
<keyword evidence="5" id="KW-0456">Lyase</keyword>
<dbReference type="EnsemblBacteria" id="ABC22634">
    <property type="protein sequence ID" value="ABC22634"/>
    <property type="gene ID" value="Rru_A1834"/>
</dbReference>
<dbReference type="STRING" id="269796.Rru_A1834"/>
<dbReference type="Pfam" id="PF16113">
    <property type="entry name" value="ECH_2"/>
    <property type="match status" value="1"/>
</dbReference>
<dbReference type="EC" id="3.1.2.4" evidence="2"/>
<evidence type="ECO:0000313" key="5">
    <source>
        <dbReference type="EMBL" id="ABC22634.1"/>
    </source>
</evidence>
<proteinExistence type="predicted"/>
<evidence type="ECO:0000256" key="2">
    <source>
        <dbReference type="ARBA" id="ARBA00011915"/>
    </source>
</evidence>
<evidence type="ECO:0000259" key="4">
    <source>
        <dbReference type="Pfam" id="PF16113"/>
    </source>
</evidence>
<keyword evidence="3" id="KW-0378">Hydrolase</keyword>
<dbReference type="GO" id="GO:0003860">
    <property type="term" value="F:3-hydroxyisobutyryl-CoA hydrolase activity"/>
    <property type="evidence" value="ECO:0007669"/>
    <property type="project" value="UniProtKB-EC"/>
</dbReference>
<name>Q2RTB1_RHORT</name>
<dbReference type="GO" id="GO:0006574">
    <property type="term" value="P:L-valine catabolic process"/>
    <property type="evidence" value="ECO:0007669"/>
    <property type="project" value="TreeGrafter"/>
</dbReference>
<dbReference type="HOGENOM" id="CLU_009834_22_1_5"/>
<dbReference type="Gene3D" id="3.90.226.10">
    <property type="entry name" value="2-enoyl-CoA Hydratase, Chain A, domain 1"/>
    <property type="match status" value="1"/>
</dbReference>
<dbReference type="eggNOG" id="COG1024">
    <property type="taxonomic scope" value="Bacteria"/>
</dbReference>
<reference evidence="5 6" key="1">
    <citation type="journal article" date="2011" name="Stand. Genomic Sci.">
        <title>Complete genome sequence of Rhodospirillum rubrum type strain (S1).</title>
        <authorList>
            <person name="Munk A.C."/>
            <person name="Copeland A."/>
            <person name="Lucas S."/>
            <person name="Lapidus A."/>
            <person name="Del Rio T.G."/>
            <person name="Barry K."/>
            <person name="Detter J.C."/>
            <person name="Hammon N."/>
            <person name="Israni S."/>
            <person name="Pitluck S."/>
            <person name="Brettin T."/>
            <person name="Bruce D."/>
            <person name="Han C."/>
            <person name="Tapia R."/>
            <person name="Gilna P."/>
            <person name="Schmutz J."/>
            <person name="Larimer F."/>
            <person name="Land M."/>
            <person name="Kyrpides N.C."/>
            <person name="Mavromatis K."/>
            <person name="Richardson P."/>
            <person name="Rohde M."/>
            <person name="Goker M."/>
            <person name="Klenk H.P."/>
            <person name="Zhang Y."/>
            <person name="Roberts G.P."/>
            <person name="Reslewic S."/>
            <person name="Schwartz D.C."/>
        </authorList>
    </citation>
    <scope>NUCLEOTIDE SEQUENCE [LARGE SCALE GENOMIC DNA]</scope>
    <source>
        <strain evidence="6">ATCC 11170 / ATH 1.1.1 / DSM 467 / LMG 4362 / NCIMB 8255 / S1</strain>
    </source>
</reference>
<evidence type="ECO:0000313" key="6">
    <source>
        <dbReference type="Proteomes" id="UP000001929"/>
    </source>
</evidence>
<dbReference type="InterPro" id="IPR029045">
    <property type="entry name" value="ClpP/crotonase-like_dom_sf"/>
</dbReference>
<dbReference type="PANTHER" id="PTHR43176:SF3">
    <property type="entry name" value="3-HYDROXYISOBUTYRYL-COA HYDROLASE, MITOCHONDRIAL"/>
    <property type="match status" value="1"/>
</dbReference>
<sequence length="358" mass="37755">MSDDDILFEQKGALGAITLNRPRALNALTLPKVERMDRALRAWATDKTVGVVTVEGSGGRAFCAGGDVRALAEVGKNGASAFLDAFFGQEYRLNRLIKTYPKPYVALLGGITMGGGVGISIHGRFPVATEATLIAMPETGIGMFPDVGGTYFLPRCPGATGVYLALTGARIGAADAVALGLCTHHIPLSALEAVKEALAALDADAGADGVKAVLDGFHRDPGEAPLAPRRAAIARCFGQPTLEDILAALASEAAIGDRAWAEETRAGLLAKSPFATRVTFEQLRRGATLDFDGCMALEYRMAPRIARHPDFIEGVRALLVDKDNQPRWSAKALAEVEDAAVGALFAPRADGDLEFRDP</sequence>
<dbReference type="InterPro" id="IPR045004">
    <property type="entry name" value="ECH_dom"/>
</dbReference>
<keyword evidence="6" id="KW-1185">Reference proteome</keyword>
<evidence type="ECO:0000256" key="1">
    <source>
        <dbReference type="ARBA" id="ARBA00001709"/>
    </source>
</evidence>
<gene>
    <name evidence="5" type="ordered locus">Rru_A1834</name>
</gene>
<dbReference type="PATRIC" id="fig|269796.9.peg.1912"/>
<dbReference type="SUPFAM" id="SSF52096">
    <property type="entry name" value="ClpP/crotonase"/>
    <property type="match status" value="1"/>
</dbReference>
<dbReference type="NCBIfam" id="NF004127">
    <property type="entry name" value="PRK05617.1"/>
    <property type="match status" value="1"/>
</dbReference>
<protein>
    <recommendedName>
        <fullName evidence="2">3-hydroxyisobutyryl-CoA hydrolase</fullName>
        <ecNumber evidence="2">3.1.2.4</ecNumber>
    </recommendedName>
</protein>
<dbReference type="CDD" id="cd06558">
    <property type="entry name" value="crotonase-like"/>
    <property type="match status" value="1"/>
</dbReference>
<dbReference type="RefSeq" id="WP_011389587.1">
    <property type="nucleotide sequence ID" value="NC_007643.1"/>
</dbReference>
<dbReference type="KEGG" id="rru:Rru_A1834"/>
<accession>Q2RTB1</accession>
<dbReference type="EMBL" id="CP000230">
    <property type="protein sequence ID" value="ABC22634.1"/>
    <property type="molecule type" value="Genomic_DNA"/>
</dbReference>
<evidence type="ECO:0000256" key="3">
    <source>
        <dbReference type="ARBA" id="ARBA00022801"/>
    </source>
</evidence>
<feature type="domain" description="Enoyl-CoA hydratase/isomerase" evidence="4">
    <location>
        <begin position="15"/>
        <end position="345"/>
    </location>
</feature>
<dbReference type="InterPro" id="IPR032259">
    <property type="entry name" value="HIBYL-CoA-H"/>
</dbReference>
<dbReference type="PANTHER" id="PTHR43176">
    <property type="entry name" value="3-HYDROXYISOBUTYRYL-COA HYDROLASE-RELATED"/>
    <property type="match status" value="1"/>
</dbReference>
<dbReference type="PhylomeDB" id="Q2RTB1"/>
<dbReference type="Proteomes" id="UP000001929">
    <property type="component" value="Chromosome"/>
</dbReference>
<organism evidence="5 6">
    <name type="scientific">Rhodospirillum rubrum (strain ATCC 11170 / ATH 1.1.1 / DSM 467 / LMG 4362 / NCIMB 8255 / S1)</name>
    <dbReference type="NCBI Taxonomy" id="269796"/>
    <lineage>
        <taxon>Bacteria</taxon>
        <taxon>Pseudomonadati</taxon>
        <taxon>Pseudomonadota</taxon>
        <taxon>Alphaproteobacteria</taxon>
        <taxon>Rhodospirillales</taxon>
        <taxon>Rhodospirillaceae</taxon>
        <taxon>Rhodospirillum</taxon>
    </lineage>
</organism>
<comment type="catalytic activity">
    <reaction evidence="1">
        <text>3-hydroxy-2-methylpropanoyl-CoA + H2O = 3-hydroxy-2-methylpropanoate + CoA + H(+)</text>
        <dbReference type="Rhea" id="RHEA:20888"/>
        <dbReference type="ChEBI" id="CHEBI:11805"/>
        <dbReference type="ChEBI" id="CHEBI:15377"/>
        <dbReference type="ChEBI" id="CHEBI:15378"/>
        <dbReference type="ChEBI" id="CHEBI:57287"/>
        <dbReference type="ChEBI" id="CHEBI:57340"/>
        <dbReference type="EC" id="3.1.2.4"/>
    </reaction>
</comment>
<dbReference type="AlphaFoldDB" id="Q2RTB1"/>